<evidence type="ECO:0000313" key="3">
    <source>
        <dbReference type="Proteomes" id="UP000623681"/>
    </source>
</evidence>
<organism evidence="2 3">
    <name type="scientific">Clostridium paridis</name>
    <dbReference type="NCBI Taxonomy" id="2803863"/>
    <lineage>
        <taxon>Bacteria</taxon>
        <taxon>Bacillati</taxon>
        <taxon>Bacillota</taxon>
        <taxon>Clostridia</taxon>
        <taxon>Eubacteriales</taxon>
        <taxon>Clostridiaceae</taxon>
        <taxon>Clostridium</taxon>
    </lineage>
</organism>
<accession>A0A937FDX5</accession>
<dbReference type="Pfam" id="PF13162">
    <property type="entry name" value="DUF3997"/>
    <property type="match status" value="1"/>
</dbReference>
<comment type="caution">
    <text evidence="2">The sequence shown here is derived from an EMBL/GenBank/DDBJ whole genome shotgun (WGS) entry which is preliminary data.</text>
</comment>
<evidence type="ECO:0000256" key="1">
    <source>
        <dbReference type="SAM" id="SignalP"/>
    </source>
</evidence>
<protein>
    <submittedName>
        <fullName evidence="2">DUF3997 domain-containing protein</fullName>
    </submittedName>
</protein>
<keyword evidence="1" id="KW-0732">Signal</keyword>
<feature type="chain" id="PRO_5037303671" evidence="1">
    <location>
        <begin position="24"/>
        <end position="147"/>
    </location>
</feature>
<proteinExistence type="predicted"/>
<dbReference type="AlphaFoldDB" id="A0A937FDX5"/>
<keyword evidence="3" id="KW-1185">Reference proteome</keyword>
<dbReference type="PROSITE" id="PS51257">
    <property type="entry name" value="PROKAR_LIPOPROTEIN"/>
    <property type="match status" value="1"/>
</dbReference>
<dbReference type="Proteomes" id="UP000623681">
    <property type="component" value="Unassembled WGS sequence"/>
</dbReference>
<sequence>MKKLSKVLLAFLLSLTLYGCAGAGDYDIDLPGGYSLIRSSAHIVTINKRINETSWESDIIPAKVVEIASDEKYVLAKQIGLKRRNPDNINDTYEIPDESKVSYWILEIENGKVYGPLIEKEFNEKKKELSISTNIVLKSVSAYKKNS</sequence>
<gene>
    <name evidence="2" type="ORF">JK634_10515</name>
</gene>
<dbReference type="InterPro" id="IPR025059">
    <property type="entry name" value="DUF3997"/>
</dbReference>
<dbReference type="EMBL" id="JAESWA010000022">
    <property type="protein sequence ID" value="MBL4932240.1"/>
    <property type="molecule type" value="Genomic_DNA"/>
</dbReference>
<reference evidence="2" key="1">
    <citation type="submission" date="2021-01" db="EMBL/GenBank/DDBJ databases">
        <title>Genome public.</title>
        <authorList>
            <person name="Liu C."/>
            <person name="Sun Q."/>
        </authorList>
    </citation>
    <scope>NUCLEOTIDE SEQUENCE</scope>
    <source>
        <strain evidence="2">YIM B02565</strain>
    </source>
</reference>
<evidence type="ECO:0000313" key="2">
    <source>
        <dbReference type="EMBL" id="MBL4932240.1"/>
    </source>
</evidence>
<feature type="signal peptide" evidence="1">
    <location>
        <begin position="1"/>
        <end position="23"/>
    </location>
</feature>
<dbReference type="RefSeq" id="WP_202767608.1">
    <property type="nucleotide sequence ID" value="NZ_JAESWA010000022.1"/>
</dbReference>
<name>A0A937FDX5_9CLOT</name>